<evidence type="ECO:0000256" key="6">
    <source>
        <dbReference type="ARBA" id="ARBA00022741"/>
    </source>
</evidence>
<dbReference type="Gene3D" id="1.10.8.720">
    <property type="entry name" value="Region D6 of dynein motor"/>
    <property type="match status" value="1"/>
</dbReference>
<keyword evidence="7" id="KW-0067">ATP-binding</keyword>
<dbReference type="FunFam" id="1.20.58.1120:FF:000004">
    <property type="entry name" value="Dynein axonemal heavy chain 5"/>
    <property type="match status" value="1"/>
</dbReference>
<evidence type="ECO:0000256" key="5">
    <source>
        <dbReference type="ARBA" id="ARBA00022737"/>
    </source>
</evidence>
<feature type="domain" description="AAA+ ATPase" evidence="16">
    <location>
        <begin position="2382"/>
        <end position="2537"/>
    </location>
</feature>
<dbReference type="FunFam" id="1.20.920.30:FF:000004">
    <property type="entry name" value="Dynein axonemal heavy chain 5"/>
    <property type="match status" value="1"/>
</dbReference>
<dbReference type="FunFam" id="3.40.50.300:FF:001221">
    <property type="entry name" value="Axonemal dynein heavy chain 8"/>
    <property type="match status" value="1"/>
</dbReference>
<dbReference type="Pfam" id="PF03028">
    <property type="entry name" value="Dynein_heavy"/>
    <property type="match status" value="1"/>
</dbReference>
<dbReference type="InterPro" id="IPR024317">
    <property type="entry name" value="Dynein_heavy_chain_D4_dom"/>
</dbReference>
<dbReference type="GO" id="GO:0045505">
    <property type="term" value="F:dynein intermediate chain binding"/>
    <property type="evidence" value="ECO:0007669"/>
    <property type="project" value="InterPro"/>
</dbReference>
<dbReference type="InterPro" id="IPR024743">
    <property type="entry name" value="Dynein_HC_stalk"/>
</dbReference>
<dbReference type="Gene3D" id="1.20.140.100">
    <property type="entry name" value="Dynein heavy chain, N-terminal domain 2"/>
    <property type="match status" value="1"/>
</dbReference>
<dbReference type="InterPro" id="IPR004273">
    <property type="entry name" value="Dynein_heavy_D6_P-loop"/>
</dbReference>
<dbReference type="FunFam" id="3.20.180.20:FF:000001">
    <property type="entry name" value="Dynein axonemal heavy chain 5"/>
    <property type="match status" value="1"/>
</dbReference>
<dbReference type="GO" id="GO:0007018">
    <property type="term" value="P:microtubule-based movement"/>
    <property type="evidence" value="ECO:0007669"/>
    <property type="project" value="InterPro"/>
</dbReference>
<evidence type="ECO:0000256" key="11">
    <source>
        <dbReference type="ARBA" id="ARBA00023175"/>
    </source>
</evidence>
<protein>
    <submittedName>
        <fullName evidence="17">Dynein heavy chain 8, axonemal</fullName>
    </submittedName>
</protein>
<dbReference type="InterPro" id="IPR013602">
    <property type="entry name" value="Dynein_heavy_linker"/>
</dbReference>
<dbReference type="PANTHER" id="PTHR46532:SF4">
    <property type="entry name" value="AAA+ ATPASE DOMAIN-CONTAINING PROTEIN"/>
    <property type="match status" value="1"/>
</dbReference>
<evidence type="ECO:0000256" key="4">
    <source>
        <dbReference type="ARBA" id="ARBA00022701"/>
    </source>
</evidence>
<dbReference type="InterPro" id="IPR041658">
    <property type="entry name" value="AAA_lid_11"/>
</dbReference>
<dbReference type="FunFam" id="3.40.50.300:FF:000049">
    <property type="entry name" value="Dynein, axonemal, heavy chain 5"/>
    <property type="match status" value="1"/>
</dbReference>
<feature type="coiled-coil region" evidence="14">
    <location>
        <begin position="3857"/>
        <end position="3884"/>
    </location>
</feature>
<keyword evidence="9 14" id="KW-0175">Coiled coil</keyword>
<dbReference type="Pfam" id="PF18199">
    <property type="entry name" value="Dynein_C"/>
    <property type="match status" value="2"/>
</dbReference>
<dbReference type="InterPro" id="IPR003593">
    <property type="entry name" value="AAA+_ATPase"/>
</dbReference>
<dbReference type="GO" id="GO:0097729">
    <property type="term" value="C:9+2 motile cilium"/>
    <property type="evidence" value="ECO:0007669"/>
    <property type="project" value="UniProtKB-ARBA"/>
</dbReference>
<dbReference type="FunFam" id="3.10.490.20:FF:000010">
    <property type="entry name" value="Dynein heavy chain, putative"/>
    <property type="match status" value="1"/>
</dbReference>
<dbReference type="Proteomes" id="UP000310200">
    <property type="component" value="Unassembled WGS sequence"/>
</dbReference>
<organism evidence="17 18">
    <name type="scientific">Temnothorax longispinosus</name>
    <dbReference type="NCBI Taxonomy" id="300112"/>
    <lineage>
        <taxon>Eukaryota</taxon>
        <taxon>Metazoa</taxon>
        <taxon>Ecdysozoa</taxon>
        <taxon>Arthropoda</taxon>
        <taxon>Hexapoda</taxon>
        <taxon>Insecta</taxon>
        <taxon>Pterygota</taxon>
        <taxon>Neoptera</taxon>
        <taxon>Endopterygota</taxon>
        <taxon>Hymenoptera</taxon>
        <taxon>Apocrita</taxon>
        <taxon>Aculeata</taxon>
        <taxon>Formicoidea</taxon>
        <taxon>Formicidae</taxon>
        <taxon>Myrmicinae</taxon>
        <taxon>Temnothorax</taxon>
    </lineage>
</organism>
<dbReference type="Pfam" id="PF17852">
    <property type="entry name" value="Dynein_AAA_lid"/>
    <property type="match status" value="1"/>
</dbReference>
<keyword evidence="13" id="KW-0966">Cell projection</keyword>
<reference evidence="17 18" key="1">
    <citation type="journal article" date="2019" name="Philos. Trans. R. Soc. Lond., B, Biol. Sci.">
        <title>Ant behaviour and brain gene expression of defending hosts depend on the ecological success of the intruding social parasite.</title>
        <authorList>
            <person name="Kaur R."/>
            <person name="Stoldt M."/>
            <person name="Jongepier E."/>
            <person name="Feldmeyer B."/>
            <person name="Menzel F."/>
            <person name="Bornberg-Bauer E."/>
            <person name="Foitzik S."/>
        </authorList>
    </citation>
    <scope>NUCLEOTIDE SEQUENCE [LARGE SCALE GENOMIC DNA]</scope>
    <source>
        <tissue evidence="17">Whole body</tissue>
    </source>
</reference>
<dbReference type="SMART" id="SM00382">
    <property type="entry name" value="AAA"/>
    <property type="match status" value="3"/>
</dbReference>
<feature type="non-terminal residue" evidence="17">
    <location>
        <position position="4763"/>
    </location>
</feature>
<dbReference type="Pfam" id="PF12774">
    <property type="entry name" value="AAA_6"/>
    <property type="match status" value="1"/>
</dbReference>
<dbReference type="FunFam" id="1.20.920.20:FF:000001">
    <property type="entry name" value="dynein heavy chain 2, axonemal"/>
    <property type="match status" value="1"/>
</dbReference>
<comment type="similarity">
    <text evidence="2">Belongs to the dynein heavy chain family.</text>
</comment>
<keyword evidence="4" id="KW-0493">Microtubule</keyword>
<comment type="caution">
    <text evidence="17">The sequence shown here is derived from an EMBL/GenBank/DDBJ whole genome shotgun (WGS) entry which is preliminary data.</text>
</comment>
<keyword evidence="6" id="KW-0547">Nucleotide-binding</keyword>
<dbReference type="InterPro" id="IPR035699">
    <property type="entry name" value="AAA_6"/>
</dbReference>
<dbReference type="InterPro" id="IPR042228">
    <property type="entry name" value="Dynein_linker_3"/>
</dbReference>
<dbReference type="FunFam" id="1.10.8.1220:FF:000001">
    <property type="entry name" value="Dynein axonemal heavy chain 5"/>
    <property type="match status" value="1"/>
</dbReference>
<accession>A0A4S2K0A3</accession>
<sequence length="4763" mass="549066">MGTHSKTISVPAVTCFIRLADPCVIPTIKPHGPCSSPWNGNETKSLRPDPSACANPPGDPSISNDPTTQPGKQINDQVCHGQACNFDSLCIFIDIVKDNNSTCAQIADTMKESMDRFEYILSGLRSVDRFPFNDAKLIIISAPVSVFKDNTICLTWLNWWYPLDTLFELDWTEFETRLINNNNENESKGIIKKSRTESHTADSHLSGDKPRDSGEGIISFQLYVDTHDCFFLTIMANAYSASRDYTRPAIDQRIAELVKRRIGAREDLPTESTKERLAKFKEIRNARQGLLKITHQHVLEAVAYILNTDAEALEEGILDKDEYVNVFSNFFAEGGRQAIIIYLQPMSPPTFESGRWTPQLSKEQQVIRCCITDGTTEEFSGRCVIVYRLKTNLEFGVKQLLDETYYAYAEVDPTSQSALAGISDLISRLHARTLTANTQWGELSKSEAGEKIKDDFIGDFKDFCEFLSMTKIDLQSVICFQINWDLYQKRLALPENIRESIRKPDVIAAAEADVRIWMKLMERAIVESQQLRRETETVGPTVELAYWRRLFGQFSSIMNHIKSSYTQAFIQLLTEAKSKLIKKWKTLEDHVTTVHILSQDNVKYLYALEKFTQPLYRLDPTKIGDYLPALMYAIRMIYATSRFFNTRKMVTAVYVKITNQMILACKAYLTEDGKLSIWNESKCTMISKIKDCIKLCETYHDCYDAMCKKVEESPDEKPFEVSEMYVFGKFAAFKTRIIKIMDVLEAARMYSILHSSTIEGINTYAQKYTDYFKKISSQKYDPLDHRKPYFDTDYDEFKKSVAETDVELRTFFHNCVSLVPNITQGLNLIARFQKLYLKQLRIDRKCVELISMFEQEIEDIRDRYNENRSNPPIPRNIPPIAGRILWIRQLYKHIEIPMNMFKSYHRVITHDSMQKCIKIYNTLINVFIHYELIYYKAWYDSASIVRLALSSPMLVRHPKTNKYCLNFDPYIYEVIRESEHMSKFGLEVPDFIQMLIFCKEKIFLSYERVKKLLKKNDALRQSIPILFLNLIKIALVNLEIAFQPCVSIITWSSLKISNACAKIEEEIHNAEIFVKEVADMKEARVDEVFESIAELMLLKLDEYPKSPEQLLADNIAFRDKIAIDLEIKSSAAEKAVIMIINKFMDLITDPTVQDVKYNWLDLEKMHRQYGSESRLIQGPFEPGFGYIERTNKVKISQVHNDCMELFACYNNKLIEALVKCTKNSLDLLKKKATIMSVLVEDVAIEQEIPIMMTYFVLQIPNIVIMPSIEELQNQFGKVITNIIETHKKVFMWGQRYSTNTRAKPLDKNDLLNTYFQSVSDHKDIIRSSMSLQGLILMLRDDVSKVGNSYLRYSYIWAENRNKIIQAFVDSKPLIQEIKEKFMEYEDLMTEIRNLPDRHILGPLQINTDKLKLAFLVEANAWKKSLGVSLSNKYKEKLQKITDYIFEKNKVLSRHIKDLEDVRVAMKCLGEIRDDFVPLDMELILIEETYTLMGKFNINILKEDQDIVDGLRYNFSNMLNTAKQVQAVICEMQEPLKTELIDGVAVLKKKVAQFDIDFALSGPMVEGIPAKEASERLILFQARFEELWERYETYSSGESLFGIEVTEYPALQQRKREINLLQKLYTLYLQVMRTIDSYYDIPWSEIDIESIITELVDFQNKCRKLPKAMREWPAYIDLKKKIDDFNEMCPLLEMMANKAMKDRHWEKLSKLCQYFFDDICISAVKEQDIEFKLKQVIADWAVINLQFAHFKQRGELLLKGIETAEIIALLEDSLMIISSLLANRYNAPFKKEIQLWQTKLSNTSEILAKWLTVQNLWAYLEAVFIGGDISKQLPTEAKRFNTIDKAWVKLMLRAHERLNAVETCTGDETMSQFLPHLLEQLESCQKSLSGYLETKRVIFPRFCFISDPTLLEILGQAADCHTIQNYLDGFFDNIAKLKFSEKEYDKIVAMHSREDEQIVLEKEVVCTGGVENWLNVLLTVHQQSVGAVISLGQQSLCTPEFDILLLIENSVLQVGLLALQVLWTRDSEIAITTAKRDRTIMKRTNQWFLDLLNNLIEVTVKDLTKYARIKYECLITIHVHQRDIFDELCRLRIRSIHDFEWLKQCRFYYDVDSEEVSIKITDMEFVYQNEFLGCTDRLAITPLTDRCYITLAQAVGMNFGGAPAGPAGTGKTETTKDMGKALGKYVVVFNCSDQMDFRGLGRIFKGLAQSGSWGCFDEFNRIDLPVLSVAAQQIAIVFNARKERKTTFLFSDGETYKLNYEFGIFITMNPGYAGRQELPENLKIQFRSVAMMVPDRQKRAHPTDSEETTLMRVLRDMNLSKLVDEDEPLFMSLIEDMFPGIKLTTKTYKELQKAIDNATIALGIMNHSEWNLKTVQLYETSLVRHGLMVLGPTGSGKTRCMWALMRALTEMGIPHKEIRMNPKAITASQMFGRLDVATNDWTDGIFSIIWRRSTQTKKTENLWMVLDGPVDAVWIENLNSVLDDNKTLTLANGDRIIMAPNTKLVFEPDNVDNASPATISRMGMVFVSASVLKWNSILEGWLRKCSNNKVRVLRTLFHKIYGDAHTFVQTKLQTKMMLLEALYIRQCIDLLEGLNVGNSDPTKILSEHHIEKLFLFSVMWSLGAMLELDGRFALQEYLVHHESNCNWPKYTEDETIFEYLVSDDGKWIHWSKMVPEFEYPLDRVLEYHTILVPNVDNTRALYLIDIIARQGKAVLLIGEAGTAKSVMMKSYMSKHDPEYHLNKFFNFSSASTPNMVQRVFESYVEKRVGTTYGPPGGRKMTIFIDDINMPAINEWGDQITNEIVRQLMEYKGFYSLDKPGDFCTMQDIMLLAAMHHPGGGRNDIPPRLKRQFNIFNCTLPSNKSMDTIFSVIGQGYFCITRFSETIVNFLPKLIPLTRILWQQTKAKMLPTPAKFHYVFNLRDLSRIWEGILRIERAECESITTLLKLWEHECTRVIADRFITAADKEWFQNTLWRTAEKMLGPDFQYYSPVETYFVDFLREPPEPTGDEPEDFVLEAPKIYEEIPSYDIVTAKVQQNMEQFNEYVRGMHLDLVFFHDALVHLIRILRILGVPRSNALLVGIGGSGKQSLTRLASFIAGFNFFQITIYNVASLMDDLRKLYRAAGIDSKGLTFIFTDNEVKDEAFLEYINNILSVGEVANLFPKDELDDILTTVTPLMKKADPRRPPTQDNLYDYFISRARNNLHIVLCFSPVSGKFRSRALKFPGLISGCTINWFSRWPRDALYAVGEHFLGTYKVICSPEVKQQLTQVVGDIHDDVSDICAEYFDRFRRQVYVTPKSFLTFLDSYKTLYKQRLDNINMLASNMSSGLNKLIDAAAQVDVLRHELEKNQEEIAAKNVQVETILVTVNEKKREAEGVKAKVQVSKDEAEAILKVIAKDKAVAEQKLKAAEPALLEAEAALQTIKAADISTVRKLAKPPYLITLIMDCVLILFGRKLEPVKPDYEHQFLTPSWSESLKVLADTRFLYNLQNFPKDNINAETVDLMMPYLNFHMYTYEAAIQACGNVAGLIQWTISMVAFYEINKDVLPLKANLVVQENNYEKANKNLIEAEELLKEKDDALKIVQNEFDAVMRERQKIIDQAAACQAKMDIATAMIEGLSGEKIRWTEQVTIFKSETERLVGDVLVLTGFLSYCGPFNQEFRVLLQRKWLDFIQDRKIPISITLNIVNTLTDTATIGDWNLQGLPTDELSVQNGIIVTKASRYPLLIDPQLQGKTWIKNKEKEFDLQITWFTHKYFRNHLEDSVSIGQPLLIQDVGEEIDPVLDNLLEKNFIKIGTSFKVKLGDKEVDISKDFRLYITTKLPNPFYTPEIFAHASIIDFTVTMKGLEDQLLGRVILIEKKELETEKTQLIADVAANNRKIKELETNLLHKLGTVQGPLIEDVELMSVLNTTKQTAAEINRKLSIAKDTELKIDAAREEFRPVATRGSVLYFLICDMPHVNCMYQTSLVQFLERFDISMARSEKSPVNQRRINHIIEYLTYDTFKYKSRGLYEIHKYMFILLMTLKIDLQRGSIMHEEFQYLIKGGAALDLKAVEPKPCRWITDVTWLNLVALSSLRQFQYIVSQVPTSEKVWKHWFDKDVPEEEVIPNGYNTLDTFRRLLLIRAWCMDRALSQSRKYIASSLGAKYAEPVITLLDVMHSESRANTPMICFLSMGSDPTPSIEQLAKKMEIVCRSISMGQGQEVHARRLLSSARTEGFWVLCQNCHLGLEYMAELANFLLEMETPHPDFRVWITTEPHKDFPVSLLQIGMNQEMLDQCDATQYIPLIYTVSFLHTVVQERRKFGPLGWNIPYEFNSADWLASCMFMNNHLNDYDPKRGINWQSVRYMIGEVQYGGRVTDDYDKRLLNTFAKVWLTEALFTEGFVFYKNYPLLIFKQVSDYLKAIDAMSPVDPPQVYGLHPNADITYQSNTTQTVLDIIISVQPKEAGVVGAESREVVVTRQAKEMLEKVPGLYDMFEVKERLHAMDHTAPMNIFLKQEIDRMQTAMDHTAPMNIFLKQEIDRMQVIIKLVRVMLKDLLLAIEGVIIMSEELRDALDNIYDARIPKIWKARSWESASLGFWFTELLDRNQQFSTWLRSLKTVFAGFLTAMKQEITRAHKWALDNVTLHNEVLRNMAEEIKTPPPEGVYVYGLFLEGAGWDRRNSRLCESANKVLYVLMPVVHIFALHNAPDKSPKLYQVRLVYFSLILIQMKYLYNNSAIYNSNASFPAQCPVYKKPQRTYTLLITPLWLQTLKNPDYWILRGVALL</sequence>
<dbReference type="FunFam" id="3.40.50.300:FF:000320">
    <property type="entry name" value="Dynein, axonemal, heavy chain 5"/>
    <property type="match status" value="1"/>
</dbReference>
<dbReference type="Gene3D" id="3.20.180.20">
    <property type="entry name" value="Dynein heavy chain, N-terminal domain 2"/>
    <property type="match status" value="1"/>
</dbReference>
<evidence type="ECO:0000256" key="9">
    <source>
        <dbReference type="ARBA" id="ARBA00023054"/>
    </source>
</evidence>
<dbReference type="GO" id="GO:0016887">
    <property type="term" value="F:ATP hydrolysis activity"/>
    <property type="evidence" value="ECO:0007669"/>
    <property type="project" value="InterPro"/>
</dbReference>
<dbReference type="Pfam" id="PF12777">
    <property type="entry name" value="MT"/>
    <property type="match status" value="1"/>
</dbReference>
<dbReference type="Gene3D" id="3.10.490.20">
    <property type="match status" value="1"/>
</dbReference>
<dbReference type="InterPro" id="IPR041589">
    <property type="entry name" value="DNAH3_AAA_lid_1"/>
</dbReference>
<evidence type="ECO:0000313" key="18">
    <source>
        <dbReference type="Proteomes" id="UP000310200"/>
    </source>
</evidence>
<dbReference type="Pfam" id="PF08393">
    <property type="entry name" value="DHC_N2"/>
    <property type="match status" value="2"/>
</dbReference>
<dbReference type="FunFam" id="3.40.50.300:FF:000044">
    <property type="entry name" value="Dynein heavy chain 5, axonemal"/>
    <property type="match status" value="1"/>
</dbReference>
<dbReference type="Gene3D" id="1.20.920.30">
    <property type="match status" value="1"/>
</dbReference>
<evidence type="ECO:0000259" key="16">
    <source>
        <dbReference type="SMART" id="SM00382"/>
    </source>
</evidence>
<evidence type="ECO:0000256" key="10">
    <source>
        <dbReference type="ARBA" id="ARBA00023069"/>
    </source>
</evidence>
<dbReference type="FunFam" id="3.40.50.300:FF:001080">
    <property type="entry name" value="Dynein, axonemal, heavy chain 5"/>
    <property type="match status" value="1"/>
</dbReference>
<dbReference type="Pfam" id="PF08385">
    <property type="entry name" value="DHC_N1"/>
    <property type="match status" value="1"/>
</dbReference>
<dbReference type="InterPro" id="IPR011704">
    <property type="entry name" value="ATPase_dyneun-rel_AAA"/>
</dbReference>
<name>A0A4S2K0A3_9HYME</name>
<evidence type="ECO:0000256" key="13">
    <source>
        <dbReference type="ARBA" id="ARBA00023273"/>
    </source>
</evidence>
<keyword evidence="11" id="KW-0505">Motor protein</keyword>
<dbReference type="EMBL" id="QBLH01003298">
    <property type="protein sequence ID" value="TGZ40068.1"/>
    <property type="molecule type" value="Genomic_DNA"/>
</dbReference>
<dbReference type="Gene3D" id="1.20.1270.280">
    <property type="match status" value="1"/>
</dbReference>
<dbReference type="Pfam" id="PF18198">
    <property type="entry name" value="AAA_lid_11"/>
    <property type="match status" value="1"/>
</dbReference>
<dbReference type="InterPro" id="IPR041466">
    <property type="entry name" value="Dynein_AAA5_ext"/>
</dbReference>
<dbReference type="Gene3D" id="6.10.140.1060">
    <property type="match status" value="1"/>
</dbReference>
<dbReference type="PANTHER" id="PTHR46532">
    <property type="entry name" value="MALE FERTILITY FACTOR KL5"/>
    <property type="match status" value="1"/>
</dbReference>
<dbReference type="Pfam" id="PF07728">
    <property type="entry name" value="AAA_5"/>
    <property type="match status" value="1"/>
</dbReference>
<dbReference type="SUPFAM" id="SSF52540">
    <property type="entry name" value="P-loop containing nucleoside triphosphate hydrolases"/>
    <property type="match status" value="4"/>
</dbReference>
<feature type="coiled-coil region" evidence="14">
    <location>
        <begin position="3331"/>
        <end position="3386"/>
    </location>
</feature>
<dbReference type="GO" id="GO:0005858">
    <property type="term" value="C:axonemal dynein complex"/>
    <property type="evidence" value="ECO:0007669"/>
    <property type="project" value="TreeGrafter"/>
</dbReference>
<keyword evidence="5" id="KW-0677">Repeat</keyword>
<keyword evidence="12" id="KW-0206">Cytoskeleton</keyword>
<evidence type="ECO:0000256" key="8">
    <source>
        <dbReference type="ARBA" id="ARBA00023017"/>
    </source>
</evidence>
<dbReference type="Gene3D" id="3.40.50.300">
    <property type="entry name" value="P-loop containing nucleotide triphosphate hydrolases"/>
    <property type="match status" value="5"/>
</dbReference>
<dbReference type="FunFam" id="1.20.140.100:FF:000003">
    <property type="entry name" value="Dynein, axonemal, heavy chain 5"/>
    <property type="match status" value="1"/>
</dbReference>
<dbReference type="Gene3D" id="1.20.920.20">
    <property type="match status" value="1"/>
</dbReference>
<feature type="domain" description="AAA+ ATPase" evidence="16">
    <location>
        <begin position="2159"/>
        <end position="2295"/>
    </location>
</feature>
<dbReference type="InterPro" id="IPR027417">
    <property type="entry name" value="P-loop_NTPase"/>
</dbReference>
<evidence type="ECO:0000256" key="12">
    <source>
        <dbReference type="ARBA" id="ARBA00023212"/>
    </source>
</evidence>
<dbReference type="Pfam" id="PF12775">
    <property type="entry name" value="AAA_7"/>
    <property type="match status" value="1"/>
</dbReference>
<dbReference type="Gene3D" id="1.10.8.1220">
    <property type="match status" value="1"/>
</dbReference>
<dbReference type="Pfam" id="PF12780">
    <property type="entry name" value="AAA_8"/>
    <property type="match status" value="1"/>
</dbReference>
<keyword evidence="10" id="KW-0969">Cilium</keyword>
<dbReference type="STRING" id="300112.A0A4S2K0A3"/>
<dbReference type="Gene3D" id="1.20.58.1120">
    <property type="match status" value="1"/>
</dbReference>
<dbReference type="GO" id="GO:0005524">
    <property type="term" value="F:ATP binding"/>
    <property type="evidence" value="ECO:0007669"/>
    <property type="project" value="UniProtKB-KW"/>
</dbReference>
<dbReference type="FunFam" id="1.10.8.720:FF:000004">
    <property type="entry name" value="Dynein heavy chain 5, axonemal"/>
    <property type="match status" value="1"/>
</dbReference>
<dbReference type="GO" id="GO:0008569">
    <property type="term" value="F:minus-end-directed microtubule motor activity"/>
    <property type="evidence" value="ECO:0007669"/>
    <property type="project" value="InterPro"/>
</dbReference>
<feature type="coiled-coil region" evidence="14">
    <location>
        <begin position="3551"/>
        <end position="3585"/>
    </location>
</feature>
<evidence type="ECO:0000256" key="15">
    <source>
        <dbReference type="SAM" id="MobiDB-lite"/>
    </source>
</evidence>
<dbReference type="GO" id="GO:0051959">
    <property type="term" value="F:dynein light intermediate chain binding"/>
    <property type="evidence" value="ECO:0007669"/>
    <property type="project" value="InterPro"/>
</dbReference>
<dbReference type="GO" id="GO:0005874">
    <property type="term" value="C:microtubule"/>
    <property type="evidence" value="ECO:0007669"/>
    <property type="project" value="UniProtKB-KW"/>
</dbReference>
<dbReference type="InterPro" id="IPR042219">
    <property type="entry name" value="AAA_lid_11_sf"/>
</dbReference>
<feature type="region of interest" description="Disordered" evidence="15">
    <location>
        <begin position="34"/>
        <end position="74"/>
    </location>
</feature>
<evidence type="ECO:0000256" key="14">
    <source>
        <dbReference type="SAM" id="Coils"/>
    </source>
</evidence>
<proteinExistence type="inferred from homology"/>
<dbReference type="InterPro" id="IPR013594">
    <property type="entry name" value="Dynein_heavy_tail"/>
</dbReference>
<evidence type="ECO:0000256" key="7">
    <source>
        <dbReference type="ARBA" id="ARBA00022840"/>
    </source>
</evidence>
<dbReference type="InterPro" id="IPR026983">
    <property type="entry name" value="DHC"/>
</dbReference>
<feature type="region of interest" description="Disordered" evidence="15">
    <location>
        <begin position="189"/>
        <end position="212"/>
    </location>
</feature>
<evidence type="ECO:0000256" key="3">
    <source>
        <dbReference type="ARBA" id="ARBA00022490"/>
    </source>
</evidence>
<keyword evidence="8" id="KW-0243">Dynein</keyword>
<keyword evidence="18" id="KW-1185">Reference proteome</keyword>
<evidence type="ECO:0000256" key="2">
    <source>
        <dbReference type="ARBA" id="ARBA00008887"/>
    </source>
</evidence>
<dbReference type="InterPro" id="IPR043160">
    <property type="entry name" value="Dynein_C_barrel"/>
</dbReference>
<evidence type="ECO:0000256" key="1">
    <source>
        <dbReference type="ARBA" id="ARBA00004430"/>
    </source>
</evidence>
<evidence type="ECO:0000313" key="17">
    <source>
        <dbReference type="EMBL" id="TGZ40068.1"/>
    </source>
</evidence>
<dbReference type="Gene3D" id="1.10.472.130">
    <property type="match status" value="1"/>
</dbReference>
<keyword evidence="3" id="KW-0963">Cytoplasm</keyword>
<dbReference type="FunFam" id="3.40.50.300:FF:002141">
    <property type="entry name" value="Dynein heavy chain"/>
    <property type="match status" value="1"/>
</dbReference>
<dbReference type="Pfam" id="PF12781">
    <property type="entry name" value="AAA_9"/>
    <property type="match status" value="1"/>
</dbReference>
<feature type="domain" description="AAA+ ATPase" evidence="16">
    <location>
        <begin position="2709"/>
        <end position="2857"/>
    </location>
</feature>
<dbReference type="InterPro" id="IPR042222">
    <property type="entry name" value="Dynein_2_N"/>
</dbReference>
<gene>
    <name evidence="17" type="ORF">DBV15_09313</name>
</gene>
<dbReference type="Pfam" id="PF17857">
    <property type="entry name" value="AAA_lid_1"/>
    <property type="match status" value="1"/>
</dbReference>
<feature type="compositionally biased region" description="Polar residues" evidence="15">
    <location>
        <begin position="61"/>
        <end position="74"/>
    </location>
</feature>
<comment type="subcellular location">
    <subcellularLocation>
        <location evidence="1">Cytoplasm</location>
        <location evidence="1">Cytoskeleton</location>
        <location evidence="1">Cilium axoneme</location>
    </subcellularLocation>
</comment>
<dbReference type="InterPro" id="IPR035706">
    <property type="entry name" value="AAA_9"/>
</dbReference>
<dbReference type="InterPro" id="IPR041228">
    <property type="entry name" value="Dynein_C"/>
</dbReference>